<keyword evidence="2" id="KW-1185">Reference proteome</keyword>
<evidence type="ECO:0000313" key="2">
    <source>
        <dbReference type="Proteomes" id="UP000828251"/>
    </source>
</evidence>
<dbReference type="AlphaFoldDB" id="A0A9D3WKJ3"/>
<sequence>MKGHCCECKLVLAVCRVLYCFIKLPAKGIVLSDWFYRFLVLFGMDDTLRGLFLHEKENVELVLDGIFRVEDEINYDLCPIGLAKSLGNTMGMFLDYDASGCQII</sequence>
<gene>
    <name evidence="1" type="ORF">J1N35_001516</name>
</gene>
<reference evidence="1 2" key="1">
    <citation type="journal article" date="2021" name="Plant Biotechnol. J.">
        <title>Multi-omics assisted identification of the key and species-specific regulatory components of drought-tolerant mechanisms in Gossypium stocksii.</title>
        <authorList>
            <person name="Yu D."/>
            <person name="Ke L."/>
            <person name="Zhang D."/>
            <person name="Wu Y."/>
            <person name="Sun Y."/>
            <person name="Mei J."/>
            <person name="Sun J."/>
            <person name="Sun Y."/>
        </authorList>
    </citation>
    <scope>NUCLEOTIDE SEQUENCE [LARGE SCALE GENOMIC DNA]</scope>
    <source>
        <strain evidence="2">cv. E1</strain>
        <tissue evidence="1">Leaf</tissue>
    </source>
</reference>
<accession>A0A9D3WKJ3</accession>
<organism evidence="1 2">
    <name type="scientific">Gossypium stocksii</name>
    <dbReference type="NCBI Taxonomy" id="47602"/>
    <lineage>
        <taxon>Eukaryota</taxon>
        <taxon>Viridiplantae</taxon>
        <taxon>Streptophyta</taxon>
        <taxon>Embryophyta</taxon>
        <taxon>Tracheophyta</taxon>
        <taxon>Spermatophyta</taxon>
        <taxon>Magnoliopsida</taxon>
        <taxon>eudicotyledons</taxon>
        <taxon>Gunneridae</taxon>
        <taxon>Pentapetalae</taxon>
        <taxon>rosids</taxon>
        <taxon>malvids</taxon>
        <taxon>Malvales</taxon>
        <taxon>Malvaceae</taxon>
        <taxon>Malvoideae</taxon>
        <taxon>Gossypium</taxon>
    </lineage>
</organism>
<name>A0A9D3WKJ3_9ROSI</name>
<comment type="caution">
    <text evidence="1">The sequence shown here is derived from an EMBL/GenBank/DDBJ whole genome shotgun (WGS) entry which is preliminary data.</text>
</comment>
<dbReference type="EMBL" id="JAIQCV010000001">
    <property type="protein sequence ID" value="KAH1130138.1"/>
    <property type="molecule type" value="Genomic_DNA"/>
</dbReference>
<proteinExistence type="predicted"/>
<evidence type="ECO:0000313" key="1">
    <source>
        <dbReference type="EMBL" id="KAH1130138.1"/>
    </source>
</evidence>
<dbReference type="Proteomes" id="UP000828251">
    <property type="component" value="Unassembled WGS sequence"/>
</dbReference>
<protein>
    <submittedName>
        <fullName evidence="1">Uncharacterized protein</fullName>
    </submittedName>
</protein>